<comment type="caution">
    <text evidence="7">The sequence shown here is derived from an EMBL/GenBank/DDBJ whole genome shotgun (WGS) entry which is preliminary data.</text>
</comment>
<dbReference type="OrthoDB" id="435282at2759"/>
<dbReference type="PANTHER" id="PTHR22807">
    <property type="entry name" value="NOP2 YEAST -RELATED NOL1/NOP2/FMU SUN DOMAIN-CONTAINING"/>
    <property type="match status" value="1"/>
</dbReference>
<keyword evidence="4 5" id="KW-0694">RNA-binding</keyword>
<feature type="binding site" evidence="5">
    <location>
        <begin position="253"/>
        <end position="259"/>
    </location>
    <ligand>
        <name>S-adenosyl-L-methionine</name>
        <dbReference type="ChEBI" id="CHEBI:59789"/>
    </ligand>
</feature>
<dbReference type="InterPro" id="IPR048889">
    <property type="entry name" value="NSUN5_RCM1_N"/>
</dbReference>
<sequence>MNFYKQASSILDCVAARKGTVKSLTLADGVKDKKRMYALVRKLETNAGEISRTKVAQGIQGVQVDDSIGCDWKPFRLDKNTIAELIDKSKILQAEKKLTHSLALVLIHDLLFRARGLQLSDGPLKQSVLRHKARLSAELTRIKIRAGVKAVGDLVPECQKKHVRIPRYARVNTLKISIDDALKKLRDDGFVLEDEVEKPDNLAAIADRTSSRRSPLFIERPFLQDKASCFPAHVLFSDPFLDPDNPPDVIDACAAPGNKTTHAAALMNDRGKLWAFDLDAKRLGTLKQMLAKAGCKGE</sequence>
<evidence type="ECO:0000313" key="7">
    <source>
        <dbReference type="EMBL" id="KAG5458134.1"/>
    </source>
</evidence>
<evidence type="ECO:0000313" key="8">
    <source>
        <dbReference type="Proteomes" id="UP000673691"/>
    </source>
</evidence>
<dbReference type="GO" id="GO:0008173">
    <property type="term" value="F:RNA methyltransferase activity"/>
    <property type="evidence" value="ECO:0007669"/>
    <property type="project" value="InterPro"/>
</dbReference>
<dbReference type="GO" id="GO:0003723">
    <property type="term" value="F:RNA binding"/>
    <property type="evidence" value="ECO:0007669"/>
    <property type="project" value="UniProtKB-UniRule"/>
</dbReference>
<dbReference type="PANTHER" id="PTHR22807:SF4">
    <property type="entry name" value="28S RRNA (CYTOSINE-C(5))-METHYLTRANSFERASE"/>
    <property type="match status" value="1"/>
</dbReference>
<dbReference type="Pfam" id="PF21153">
    <property type="entry name" value="NSUN5_N"/>
    <property type="match status" value="1"/>
</dbReference>
<organism evidence="7 8">
    <name type="scientific">Olpidium bornovanus</name>
    <dbReference type="NCBI Taxonomy" id="278681"/>
    <lineage>
        <taxon>Eukaryota</taxon>
        <taxon>Fungi</taxon>
        <taxon>Fungi incertae sedis</taxon>
        <taxon>Olpidiomycota</taxon>
        <taxon>Olpidiomycotina</taxon>
        <taxon>Olpidiomycetes</taxon>
        <taxon>Olpidiales</taxon>
        <taxon>Olpidiaceae</taxon>
        <taxon>Olpidium</taxon>
    </lineage>
</organism>
<keyword evidence="8" id="KW-1185">Reference proteome</keyword>
<keyword evidence="1 5" id="KW-0489">Methyltransferase</keyword>
<dbReference type="PROSITE" id="PS51686">
    <property type="entry name" value="SAM_MT_RSMB_NOP"/>
    <property type="match status" value="1"/>
</dbReference>
<gene>
    <name evidence="7" type="ORF">BJ554DRAFT_1704</name>
</gene>
<reference evidence="7 8" key="1">
    <citation type="journal article" name="Sci. Rep.">
        <title>Genome-scale phylogenetic analyses confirm Olpidium as the closest living zoosporic fungus to the non-flagellated, terrestrial fungi.</title>
        <authorList>
            <person name="Chang Y."/>
            <person name="Rochon D."/>
            <person name="Sekimoto S."/>
            <person name="Wang Y."/>
            <person name="Chovatia M."/>
            <person name="Sandor L."/>
            <person name="Salamov A."/>
            <person name="Grigoriev I.V."/>
            <person name="Stajich J.E."/>
            <person name="Spatafora J.W."/>
        </authorList>
    </citation>
    <scope>NUCLEOTIDE SEQUENCE [LARGE SCALE GENOMIC DNA]</scope>
    <source>
        <strain evidence="7">S191</strain>
    </source>
</reference>
<comment type="similarity">
    <text evidence="5">Belongs to the class I-like SAM-binding methyltransferase superfamily. RsmB/NOP family.</text>
</comment>
<evidence type="ECO:0000256" key="4">
    <source>
        <dbReference type="ARBA" id="ARBA00022884"/>
    </source>
</evidence>
<dbReference type="Gene3D" id="3.30.70.1170">
    <property type="entry name" value="Sun protein, domain 3"/>
    <property type="match status" value="1"/>
</dbReference>
<dbReference type="Proteomes" id="UP000673691">
    <property type="component" value="Unassembled WGS sequence"/>
</dbReference>
<name>A0A8H7ZRY5_9FUNG</name>
<feature type="binding site" evidence="5">
    <location>
        <position position="277"/>
    </location>
    <ligand>
        <name>S-adenosyl-L-methionine</name>
        <dbReference type="ChEBI" id="CHEBI:59789"/>
    </ligand>
</feature>
<evidence type="ECO:0000256" key="3">
    <source>
        <dbReference type="ARBA" id="ARBA00022691"/>
    </source>
</evidence>
<keyword evidence="3 5" id="KW-0949">S-adenosyl-L-methionine</keyword>
<accession>A0A8H7ZRY5</accession>
<dbReference type="Gene3D" id="3.40.50.150">
    <property type="entry name" value="Vaccinia Virus protein VP39"/>
    <property type="match status" value="1"/>
</dbReference>
<feature type="domain" description="SAM-dependent MTase RsmB/NOP-type" evidence="6">
    <location>
        <begin position="157"/>
        <end position="298"/>
    </location>
</feature>
<evidence type="ECO:0000256" key="1">
    <source>
        <dbReference type="ARBA" id="ARBA00022603"/>
    </source>
</evidence>
<dbReference type="SUPFAM" id="SSF53335">
    <property type="entry name" value="S-adenosyl-L-methionine-dependent methyltransferases"/>
    <property type="match status" value="1"/>
</dbReference>
<evidence type="ECO:0000256" key="2">
    <source>
        <dbReference type="ARBA" id="ARBA00022679"/>
    </source>
</evidence>
<dbReference type="InterPro" id="IPR049560">
    <property type="entry name" value="MeTrfase_RsmB-F_NOP2_cat"/>
</dbReference>
<protein>
    <submittedName>
        <fullName evidence="7">S-adenosyl-L-methionine-dependent methyltransferase</fullName>
    </submittedName>
</protein>
<dbReference type="InterPro" id="IPR023267">
    <property type="entry name" value="RCMT"/>
</dbReference>
<dbReference type="InterPro" id="IPR029063">
    <property type="entry name" value="SAM-dependent_MTases_sf"/>
</dbReference>
<dbReference type="InterPro" id="IPR049561">
    <property type="entry name" value="NSUN5_7_fdxn-like"/>
</dbReference>
<dbReference type="GO" id="GO:0070475">
    <property type="term" value="P:rRNA base methylation"/>
    <property type="evidence" value="ECO:0007669"/>
    <property type="project" value="TreeGrafter"/>
</dbReference>
<dbReference type="Pfam" id="PF01189">
    <property type="entry name" value="Methyltr_RsmB-F"/>
    <property type="match status" value="1"/>
</dbReference>
<dbReference type="EMBL" id="JAEFCI010008932">
    <property type="protein sequence ID" value="KAG5458134.1"/>
    <property type="molecule type" value="Genomic_DNA"/>
</dbReference>
<comment type="caution">
    <text evidence="5">Lacks conserved residue(s) required for the propagation of feature annotation.</text>
</comment>
<evidence type="ECO:0000259" key="6">
    <source>
        <dbReference type="PROSITE" id="PS51686"/>
    </source>
</evidence>
<keyword evidence="2 5" id="KW-0808">Transferase</keyword>
<proteinExistence type="inferred from homology"/>
<dbReference type="GO" id="GO:0005730">
    <property type="term" value="C:nucleolus"/>
    <property type="evidence" value="ECO:0007669"/>
    <property type="project" value="TreeGrafter"/>
</dbReference>
<evidence type="ECO:0000256" key="5">
    <source>
        <dbReference type="PROSITE-ProRule" id="PRU01023"/>
    </source>
</evidence>
<dbReference type="InterPro" id="IPR001678">
    <property type="entry name" value="MeTrfase_RsmB-F_NOP2_dom"/>
</dbReference>
<dbReference type="AlphaFoldDB" id="A0A8H7ZRY5"/>
<dbReference type="Pfam" id="PF21148">
    <property type="entry name" value="NSUN5_fdxn-like"/>
    <property type="match status" value="1"/>
</dbReference>